<dbReference type="PANTHER" id="PTHR30329">
    <property type="entry name" value="STATOR ELEMENT OF FLAGELLAR MOTOR COMPLEX"/>
    <property type="match status" value="1"/>
</dbReference>
<evidence type="ECO:0000256" key="8">
    <source>
        <dbReference type="SAM" id="MobiDB-lite"/>
    </source>
</evidence>
<evidence type="ECO:0000313" key="11">
    <source>
        <dbReference type="EMBL" id="PPB48127.1"/>
    </source>
</evidence>
<keyword evidence="6 7" id="KW-0472">Membrane</keyword>
<dbReference type="AlphaFoldDB" id="A0A2S5IUB3"/>
<dbReference type="GO" id="GO:0005886">
    <property type="term" value="C:plasma membrane"/>
    <property type="evidence" value="ECO:0007669"/>
    <property type="project" value="UniProtKB-SubCell"/>
</dbReference>
<comment type="subcellular location">
    <subcellularLocation>
        <location evidence="1">Cell membrane</location>
        <topology evidence="1">Single-pass membrane protein</topology>
    </subcellularLocation>
</comment>
<evidence type="ECO:0000256" key="9">
    <source>
        <dbReference type="SAM" id="Phobius"/>
    </source>
</evidence>
<evidence type="ECO:0000256" key="6">
    <source>
        <dbReference type="ARBA" id="ARBA00023136"/>
    </source>
</evidence>
<dbReference type="Pfam" id="PF13677">
    <property type="entry name" value="MotB_plug"/>
    <property type="match status" value="1"/>
</dbReference>
<keyword evidence="4 9" id="KW-0812">Transmembrane</keyword>
<organism evidence="11 12">
    <name type="scientific">Arthrobacter pityocampae</name>
    <dbReference type="NCBI Taxonomy" id="547334"/>
    <lineage>
        <taxon>Bacteria</taxon>
        <taxon>Bacillati</taxon>
        <taxon>Actinomycetota</taxon>
        <taxon>Actinomycetes</taxon>
        <taxon>Micrococcales</taxon>
        <taxon>Micrococcaceae</taxon>
        <taxon>Arthrobacter</taxon>
    </lineage>
</organism>
<dbReference type="InterPro" id="IPR025713">
    <property type="entry name" value="MotB-like_N_dom"/>
</dbReference>
<evidence type="ECO:0000313" key="12">
    <source>
        <dbReference type="Proteomes" id="UP000239297"/>
    </source>
</evidence>
<gene>
    <name evidence="11" type="ORF">C4K88_14180</name>
</gene>
<evidence type="ECO:0000256" key="5">
    <source>
        <dbReference type="ARBA" id="ARBA00022989"/>
    </source>
</evidence>
<reference evidence="11 12" key="1">
    <citation type="journal article" date="2014" name="Int. J. Syst. Evol. Microbiol.">
        <title>Arthrobacter pityocampae sp. nov., isolated from Thaumetopoea pityocampa (Lep., Thaumetopoeidae).</title>
        <authorList>
            <person name="Ince I.A."/>
            <person name="Demirbag Z."/>
            <person name="Kati H."/>
        </authorList>
    </citation>
    <scope>NUCLEOTIDE SEQUENCE [LARGE SCALE GENOMIC DNA]</scope>
    <source>
        <strain evidence="11 12">Tp2</strain>
    </source>
</reference>
<comment type="caution">
    <text evidence="11">The sequence shown here is derived from an EMBL/GenBank/DDBJ whole genome shotgun (WGS) entry which is preliminary data.</text>
</comment>
<dbReference type="Gene3D" id="3.30.1330.60">
    <property type="entry name" value="OmpA-like domain"/>
    <property type="match status" value="1"/>
</dbReference>
<comment type="similarity">
    <text evidence="2">Belongs to the MotB family.</text>
</comment>
<dbReference type="EMBL" id="PRKW01000006">
    <property type="protein sequence ID" value="PPB48127.1"/>
    <property type="molecule type" value="Genomic_DNA"/>
</dbReference>
<sequence length="325" mass="34715">MSRRPHKRRRGEEHGEEHPDERWMASYMDMVTVLMCMFIVLYAMSSVDQQKFEQLRASLATGFGTVETATVDTAEGTVVAAENVNAEGESFTGGAALADADPETQKDEPGAADVAAPTPSPAPSDGGASETTAPTPSPAPSAAGDAAEPTTDRERAEAEVENLRALQERIDAGLRERDLETAVRYVIDERGLTIRLVGSETFFLPDSAQLTEQTQRVLESVGPTLATVPNEVGVEGHTARLPDSVPRPLDWELSTERAVNVVRNLIDTGGVPAPRLVAIGYGESRPLAPGTTDAELELNRRVDIVVHSDEPESVRALIPGIADGA</sequence>
<keyword evidence="12" id="KW-1185">Reference proteome</keyword>
<dbReference type="InterPro" id="IPR050330">
    <property type="entry name" value="Bact_OuterMem_StrucFunc"/>
</dbReference>
<dbReference type="InterPro" id="IPR006665">
    <property type="entry name" value="OmpA-like"/>
</dbReference>
<dbReference type="SUPFAM" id="SSF103088">
    <property type="entry name" value="OmpA-like"/>
    <property type="match status" value="1"/>
</dbReference>
<feature type="compositionally biased region" description="Low complexity" evidence="8">
    <location>
        <begin position="127"/>
        <end position="149"/>
    </location>
</feature>
<dbReference type="Proteomes" id="UP000239297">
    <property type="component" value="Unassembled WGS sequence"/>
</dbReference>
<feature type="domain" description="OmpA-like" evidence="10">
    <location>
        <begin position="190"/>
        <end position="310"/>
    </location>
</feature>
<accession>A0A2S5IUB3</accession>
<feature type="region of interest" description="Disordered" evidence="8">
    <location>
        <begin position="100"/>
        <end position="159"/>
    </location>
</feature>
<evidence type="ECO:0000256" key="2">
    <source>
        <dbReference type="ARBA" id="ARBA00008914"/>
    </source>
</evidence>
<dbReference type="PANTHER" id="PTHR30329:SF21">
    <property type="entry name" value="LIPOPROTEIN YIAD-RELATED"/>
    <property type="match status" value="1"/>
</dbReference>
<feature type="transmembrane region" description="Helical" evidence="9">
    <location>
        <begin position="27"/>
        <end position="45"/>
    </location>
</feature>
<evidence type="ECO:0000256" key="4">
    <source>
        <dbReference type="ARBA" id="ARBA00022692"/>
    </source>
</evidence>
<dbReference type="PROSITE" id="PS51123">
    <property type="entry name" value="OMPA_2"/>
    <property type="match status" value="1"/>
</dbReference>
<dbReference type="CDD" id="cd07185">
    <property type="entry name" value="OmpA_C-like"/>
    <property type="match status" value="1"/>
</dbReference>
<keyword evidence="5 9" id="KW-1133">Transmembrane helix</keyword>
<keyword evidence="3" id="KW-1003">Cell membrane</keyword>
<evidence type="ECO:0000256" key="1">
    <source>
        <dbReference type="ARBA" id="ARBA00004162"/>
    </source>
</evidence>
<proteinExistence type="inferred from homology"/>
<evidence type="ECO:0000256" key="3">
    <source>
        <dbReference type="ARBA" id="ARBA00022475"/>
    </source>
</evidence>
<dbReference type="Pfam" id="PF00691">
    <property type="entry name" value="OmpA"/>
    <property type="match status" value="1"/>
</dbReference>
<dbReference type="RefSeq" id="WP_104122294.1">
    <property type="nucleotide sequence ID" value="NZ_PRKW01000006.1"/>
</dbReference>
<dbReference type="OrthoDB" id="9815217at2"/>
<evidence type="ECO:0000259" key="10">
    <source>
        <dbReference type="PROSITE" id="PS51123"/>
    </source>
</evidence>
<name>A0A2S5IUB3_9MICC</name>
<protein>
    <recommendedName>
        <fullName evidence="10">OmpA-like domain-containing protein</fullName>
    </recommendedName>
</protein>
<feature type="compositionally biased region" description="Basic and acidic residues" evidence="8">
    <location>
        <begin position="150"/>
        <end position="159"/>
    </location>
</feature>
<evidence type="ECO:0000256" key="7">
    <source>
        <dbReference type="PROSITE-ProRule" id="PRU00473"/>
    </source>
</evidence>
<dbReference type="InterPro" id="IPR036737">
    <property type="entry name" value="OmpA-like_sf"/>
</dbReference>